<keyword evidence="3" id="KW-1185">Reference proteome</keyword>
<feature type="region of interest" description="Disordered" evidence="1">
    <location>
        <begin position="1"/>
        <end position="32"/>
    </location>
</feature>
<evidence type="ECO:0000313" key="2">
    <source>
        <dbReference type="EMBL" id="QUX25215.1"/>
    </source>
</evidence>
<gene>
    <name evidence="2" type="ORF">KGD84_13705</name>
</gene>
<feature type="compositionally biased region" description="Basic and acidic residues" evidence="1">
    <location>
        <begin position="1"/>
        <end position="28"/>
    </location>
</feature>
<dbReference type="EMBL" id="CP074133">
    <property type="protein sequence ID" value="QUX25215.1"/>
    <property type="molecule type" value="Genomic_DNA"/>
</dbReference>
<evidence type="ECO:0000256" key="1">
    <source>
        <dbReference type="SAM" id="MobiDB-lite"/>
    </source>
</evidence>
<reference evidence="2 3" key="1">
    <citation type="submission" date="2021-05" db="EMBL/GenBank/DDBJ databases">
        <title>Direct Submission.</title>
        <authorList>
            <person name="Li K."/>
            <person name="Gao J."/>
        </authorList>
    </citation>
    <scope>NUCLEOTIDE SEQUENCE [LARGE SCALE GENOMIC DNA]</scope>
    <source>
        <strain evidence="2 3">Mg02</strain>
    </source>
</reference>
<protein>
    <submittedName>
        <fullName evidence="2">Uncharacterized protein</fullName>
    </submittedName>
</protein>
<dbReference type="RefSeq" id="WP_220560730.1">
    <property type="nucleotide sequence ID" value="NZ_CP074133.1"/>
</dbReference>
<sequence>MSVTLDPRRLPHHRPDDHERADTAHADGPRQPVVLADALADVVTALSSLDPDLAPRPRLGEA</sequence>
<proteinExistence type="predicted"/>
<evidence type="ECO:0000313" key="3">
    <source>
        <dbReference type="Proteomes" id="UP000676079"/>
    </source>
</evidence>
<organism evidence="2 3">
    <name type="scientific">Nocardiopsis changdeensis</name>
    <dbReference type="NCBI Taxonomy" id="2831969"/>
    <lineage>
        <taxon>Bacteria</taxon>
        <taxon>Bacillati</taxon>
        <taxon>Actinomycetota</taxon>
        <taxon>Actinomycetes</taxon>
        <taxon>Streptosporangiales</taxon>
        <taxon>Nocardiopsidaceae</taxon>
        <taxon>Nocardiopsis</taxon>
    </lineage>
</organism>
<name>A0ABX8BSJ9_9ACTN</name>
<accession>A0ABX8BSJ9</accession>
<dbReference type="Proteomes" id="UP000676079">
    <property type="component" value="Chromosome"/>
</dbReference>